<evidence type="ECO:0000313" key="2">
    <source>
        <dbReference type="Proteomes" id="UP000025171"/>
    </source>
</evidence>
<proteinExistence type="predicted"/>
<reference evidence="1 2" key="1">
    <citation type="journal article" date="2014" name="Antonie Van Leeuwenhoek">
        <title>Hyphomonas beringensis sp. nov. and Hyphomonas chukchiensis sp. nov., isolated from surface seawater of the Bering Sea and Chukchi Sea.</title>
        <authorList>
            <person name="Li C."/>
            <person name="Lai Q."/>
            <person name="Li G."/>
            <person name="Dong C."/>
            <person name="Wang J."/>
            <person name="Liao Y."/>
            <person name="Shao Z."/>
        </authorList>
    </citation>
    <scope>NUCLEOTIDE SEQUENCE [LARGE SCALE GENOMIC DNA]</scope>
    <source>
        <strain evidence="1 2">MHS-2</strain>
    </source>
</reference>
<dbReference type="OrthoDB" id="8445115at2"/>
<dbReference type="RefSeq" id="WP_035612399.1">
    <property type="nucleotide sequence ID" value="NZ_ARYK01000001.1"/>
</dbReference>
<keyword evidence="2" id="KW-1185">Reference proteome</keyword>
<dbReference type="AlphaFoldDB" id="A0A059FSW8"/>
<name>A0A059FSW8_9PROT</name>
<dbReference type="EMBL" id="ARYK01000001">
    <property type="protein sequence ID" value="KCZ93774.1"/>
    <property type="molecule type" value="Genomic_DNA"/>
</dbReference>
<dbReference type="Proteomes" id="UP000025171">
    <property type="component" value="Unassembled WGS sequence"/>
</dbReference>
<comment type="caution">
    <text evidence="1">The sequence shown here is derived from an EMBL/GenBank/DDBJ whole genome shotgun (WGS) entry which is preliminary data.</text>
</comment>
<protein>
    <submittedName>
        <fullName evidence="1">Uncharacterized protein</fullName>
    </submittedName>
</protein>
<organism evidence="1 2">
    <name type="scientific">Hyphomonas johnsonii MHS-2</name>
    <dbReference type="NCBI Taxonomy" id="1280950"/>
    <lineage>
        <taxon>Bacteria</taxon>
        <taxon>Pseudomonadati</taxon>
        <taxon>Pseudomonadota</taxon>
        <taxon>Alphaproteobacteria</taxon>
        <taxon>Hyphomonadales</taxon>
        <taxon>Hyphomonadaceae</taxon>
        <taxon>Hyphomonas</taxon>
    </lineage>
</organism>
<gene>
    <name evidence="1" type="ORF">HJO_00320</name>
</gene>
<evidence type="ECO:0000313" key="1">
    <source>
        <dbReference type="EMBL" id="KCZ93774.1"/>
    </source>
</evidence>
<sequence length="82" mass="8502">MRLRASVLDWVRRGADVAESWAFPEAGNSGRFAVEVDTGSGFGGRFDVGSPVAELAEGVLAARVAEIGPDGRIGPWAVITSG</sequence>
<dbReference type="STRING" id="1280950.HJO_00320"/>
<accession>A0A059FSW8</accession>
<dbReference type="PATRIC" id="fig|1280950.3.peg.65"/>